<evidence type="ECO:0008006" key="3">
    <source>
        <dbReference type="Google" id="ProtNLM"/>
    </source>
</evidence>
<proteinExistence type="predicted"/>
<dbReference type="Gene3D" id="1.25.40.10">
    <property type="entry name" value="Tetratricopeptide repeat domain"/>
    <property type="match status" value="2"/>
</dbReference>
<gene>
    <name evidence="1" type="ORF">GCM10011609_04910</name>
</gene>
<dbReference type="Proteomes" id="UP000597656">
    <property type="component" value="Unassembled WGS sequence"/>
</dbReference>
<organism evidence="1 2">
    <name type="scientific">Lentzea pudingi</name>
    <dbReference type="NCBI Taxonomy" id="1789439"/>
    <lineage>
        <taxon>Bacteria</taxon>
        <taxon>Bacillati</taxon>
        <taxon>Actinomycetota</taxon>
        <taxon>Actinomycetes</taxon>
        <taxon>Pseudonocardiales</taxon>
        <taxon>Pseudonocardiaceae</taxon>
        <taxon>Lentzea</taxon>
    </lineage>
</organism>
<protein>
    <recommendedName>
        <fullName evidence="3">Tetratricopeptide repeat protein</fullName>
    </recommendedName>
</protein>
<dbReference type="EMBL" id="BMNC01000001">
    <property type="protein sequence ID" value="GGM72125.1"/>
    <property type="molecule type" value="Genomic_DNA"/>
</dbReference>
<dbReference type="SUPFAM" id="SSF48452">
    <property type="entry name" value="TPR-like"/>
    <property type="match status" value="2"/>
</dbReference>
<name>A0ABQ2HBE6_9PSEU</name>
<reference evidence="2" key="1">
    <citation type="journal article" date="2019" name="Int. J. Syst. Evol. Microbiol.">
        <title>The Global Catalogue of Microorganisms (GCM) 10K type strain sequencing project: providing services to taxonomists for standard genome sequencing and annotation.</title>
        <authorList>
            <consortium name="The Broad Institute Genomics Platform"/>
            <consortium name="The Broad Institute Genome Sequencing Center for Infectious Disease"/>
            <person name="Wu L."/>
            <person name="Ma J."/>
        </authorList>
    </citation>
    <scope>NUCLEOTIDE SEQUENCE [LARGE SCALE GENOMIC DNA]</scope>
    <source>
        <strain evidence="2">CGMCC 4.7319</strain>
    </source>
</reference>
<sequence>MIKPVTRGETWHRPARTGHPDPVKMLGYVWPHVEELRAEPREEWPAPDALVHHLVELAEYFEEAGWDDFALRTHHEVLEFRREFGDQEKLRVVLTSMRDNLMRQERYEEALEVVQEELPLALSLAVPGHRSTGIANTARYWVTNLLGRLGRQAEAAENARQAVAELDGQELVPHELPGYQLAHAWLEYAHRLAKIGSYERAAELTALSAVFWRDRPGTGRNINCHEAFEELFFLQLRLGRLEEARVSADEAVAVLRRHAEAEGDQLSLSDLAGGLHNHGNRMLDLGLFAEAVEAAQESVDRYRAMLATTERRAVVVKAELRLAVALVSLGSRLHDVGKLDESLAASDEAIALATKHDDRNLGRKELARALNNRASLLISRRAHAEAAEAAAKGVELNQTEDGKALARNTFALASAHAGSLDVALESSSQVVAFYREQHAEDAYEHAYLLADALTDHAVIRTLRSERAEAEAAITESLAMYEELAAHNPGRYQRELDHARSVAARI</sequence>
<keyword evidence="2" id="KW-1185">Reference proteome</keyword>
<dbReference type="RefSeq" id="WP_189152884.1">
    <property type="nucleotide sequence ID" value="NZ_BMNC01000001.1"/>
</dbReference>
<accession>A0ABQ2HBE6</accession>
<evidence type="ECO:0000313" key="2">
    <source>
        <dbReference type="Proteomes" id="UP000597656"/>
    </source>
</evidence>
<evidence type="ECO:0000313" key="1">
    <source>
        <dbReference type="EMBL" id="GGM72125.1"/>
    </source>
</evidence>
<comment type="caution">
    <text evidence="1">The sequence shown here is derived from an EMBL/GenBank/DDBJ whole genome shotgun (WGS) entry which is preliminary data.</text>
</comment>
<dbReference type="InterPro" id="IPR011990">
    <property type="entry name" value="TPR-like_helical_dom_sf"/>
</dbReference>